<dbReference type="EMBL" id="NBAG03000030">
    <property type="protein sequence ID" value="PNI97042.1"/>
    <property type="molecule type" value="Genomic_DNA"/>
</dbReference>
<reference evidence="1 2" key="1">
    <citation type="submission" date="2017-12" db="EMBL/GenBank/DDBJ databases">
        <title>High-resolution comparative analysis of great ape genomes.</title>
        <authorList>
            <person name="Pollen A."/>
            <person name="Hastie A."/>
            <person name="Hormozdiari F."/>
            <person name="Dougherty M."/>
            <person name="Liu R."/>
            <person name="Chaisson M."/>
            <person name="Hoppe E."/>
            <person name="Hill C."/>
            <person name="Pang A."/>
            <person name="Hillier L."/>
            <person name="Baker C."/>
            <person name="Armstrong J."/>
            <person name="Shendure J."/>
            <person name="Paten B."/>
            <person name="Wilson R."/>
            <person name="Chao H."/>
            <person name="Schneider V."/>
            <person name="Ventura M."/>
            <person name="Kronenberg Z."/>
            <person name="Murali S."/>
            <person name="Gordon D."/>
            <person name="Cantsilieris S."/>
            <person name="Munson K."/>
            <person name="Nelson B."/>
            <person name="Raja A."/>
            <person name="Underwood J."/>
            <person name="Diekhans M."/>
            <person name="Fiddes I."/>
            <person name="Haussler D."/>
            <person name="Eichler E."/>
        </authorList>
    </citation>
    <scope>NUCLEOTIDE SEQUENCE [LARGE SCALE GENOMIC DNA]</scope>
    <source>
        <strain evidence="1">Yerkes chimp pedigree #C0471</strain>
    </source>
</reference>
<evidence type="ECO:0000313" key="2">
    <source>
        <dbReference type="Proteomes" id="UP000236370"/>
    </source>
</evidence>
<organism evidence="1 2">
    <name type="scientific">Pan troglodytes</name>
    <name type="common">Chimpanzee</name>
    <dbReference type="NCBI Taxonomy" id="9598"/>
    <lineage>
        <taxon>Eukaryota</taxon>
        <taxon>Metazoa</taxon>
        <taxon>Chordata</taxon>
        <taxon>Craniata</taxon>
        <taxon>Vertebrata</taxon>
        <taxon>Euteleostomi</taxon>
        <taxon>Mammalia</taxon>
        <taxon>Eutheria</taxon>
        <taxon>Euarchontoglires</taxon>
        <taxon>Primates</taxon>
        <taxon>Haplorrhini</taxon>
        <taxon>Catarrhini</taxon>
        <taxon>Hominidae</taxon>
        <taxon>Pan</taxon>
    </lineage>
</organism>
<accession>A0A2J8QL71</accession>
<sequence length="71" mass="8071">MRQVGLPGSYANCVATDQHSETVRFATENARPLREEMGEILKPQIYLLKGFLCNFIKYGSSGYLQEEKKSK</sequence>
<evidence type="ECO:0000313" key="1">
    <source>
        <dbReference type="EMBL" id="PNI97042.1"/>
    </source>
</evidence>
<comment type="caution">
    <text evidence="1">The sequence shown here is derived from an EMBL/GenBank/DDBJ whole genome shotgun (WGS) entry which is preliminary data.</text>
</comment>
<gene>
    <name evidence="1" type="ORF">CK820_G0027150</name>
</gene>
<name>A0A2J8QL71_PANTR</name>
<protein>
    <submittedName>
        <fullName evidence="1">Uncharacterized protein</fullName>
    </submittedName>
</protein>
<dbReference type="AlphaFoldDB" id="A0A2J8QL71"/>
<dbReference type="Proteomes" id="UP000236370">
    <property type="component" value="Unassembled WGS sequence"/>
</dbReference>
<proteinExistence type="predicted"/>